<keyword evidence="2" id="KW-0963">Cytoplasm</keyword>
<gene>
    <name evidence="11" type="ORF">H7B67_03970</name>
</gene>
<evidence type="ECO:0000313" key="11">
    <source>
        <dbReference type="EMBL" id="MBB6633270.1"/>
    </source>
</evidence>
<keyword evidence="5" id="KW-0805">Transcription regulation</keyword>
<evidence type="ECO:0000256" key="2">
    <source>
        <dbReference type="ARBA" id="ARBA00022490"/>
    </source>
</evidence>
<dbReference type="EMBL" id="JACJVQ010000003">
    <property type="protein sequence ID" value="MBB6633270.1"/>
    <property type="molecule type" value="Genomic_DNA"/>
</dbReference>
<feature type="modified residue" description="4-aspartylphosphate" evidence="8">
    <location>
        <position position="54"/>
    </location>
</feature>
<dbReference type="InterPro" id="IPR020449">
    <property type="entry name" value="Tscrpt_reg_AraC-type_HTH"/>
</dbReference>
<dbReference type="GO" id="GO:0005737">
    <property type="term" value="C:cytoplasm"/>
    <property type="evidence" value="ECO:0007669"/>
    <property type="project" value="UniProtKB-SubCell"/>
</dbReference>
<proteinExistence type="predicted"/>
<dbReference type="InterPro" id="IPR041522">
    <property type="entry name" value="CdaR_GGDEF"/>
</dbReference>
<keyword evidence="3 8" id="KW-0597">Phosphoprotein</keyword>
<dbReference type="Gene3D" id="3.40.50.2300">
    <property type="match status" value="1"/>
</dbReference>
<feature type="domain" description="Response regulatory" evidence="10">
    <location>
        <begin position="2"/>
        <end position="119"/>
    </location>
</feature>
<dbReference type="SMART" id="SM00342">
    <property type="entry name" value="HTH_ARAC"/>
    <property type="match status" value="1"/>
</dbReference>
<evidence type="ECO:0000313" key="12">
    <source>
        <dbReference type="Proteomes" id="UP000535838"/>
    </source>
</evidence>
<dbReference type="Pfam" id="PF00072">
    <property type="entry name" value="Response_reg"/>
    <property type="match status" value="1"/>
</dbReference>
<dbReference type="Pfam" id="PF17853">
    <property type="entry name" value="GGDEF_2"/>
    <property type="match status" value="1"/>
</dbReference>
<dbReference type="PANTHER" id="PTHR42713">
    <property type="entry name" value="HISTIDINE KINASE-RELATED"/>
    <property type="match status" value="1"/>
</dbReference>
<keyword evidence="6" id="KW-0238">DNA-binding</keyword>
<dbReference type="CDD" id="cd17536">
    <property type="entry name" value="REC_YesN-like"/>
    <property type="match status" value="1"/>
</dbReference>
<evidence type="ECO:0000259" key="10">
    <source>
        <dbReference type="PROSITE" id="PS50110"/>
    </source>
</evidence>
<evidence type="ECO:0000256" key="8">
    <source>
        <dbReference type="PROSITE-ProRule" id="PRU00169"/>
    </source>
</evidence>
<comment type="caution">
    <text evidence="11">The sequence shown here is derived from an EMBL/GenBank/DDBJ whole genome shotgun (WGS) entry which is preliminary data.</text>
</comment>
<dbReference type="AlphaFoldDB" id="A0A841STN8"/>
<dbReference type="InterPro" id="IPR009057">
    <property type="entry name" value="Homeodomain-like_sf"/>
</dbReference>
<dbReference type="SMART" id="SM00448">
    <property type="entry name" value="REC"/>
    <property type="match status" value="1"/>
</dbReference>
<dbReference type="Gene3D" id="1.10.10.60">
    <property type="entry name" value="Homeodomain-like"/>
    <property type="match status" value="2"/>
</dbReference>
<keyword evidence="12" id="KW-1185">Reference proteome</keyword>
<dbReference type="GO" id="GO:0003700">
    <property type="term" value="F:DNA-binding transcription factor activity"/>
    <property type="evidence" value="ECO:0007669"/>
    <property type="project" value="InterPro"/>
</dbReference>
<dbReference type="SUPFAM" id="SSF52172">
    <property type="entry name" value="CheY-like"/>
    <property type="match status" value="1"/>
</dbReference>
<protein>
    <submittedName>
        <fullName evidence="11">Response regulator</fullName>
    </submittedName>
</protein>
<reference evidence="11 12" key="1">
    <citation type="submission" date="2020-08" db="EMBL/GenBank/DDBJ databases">
        <title>Cohnella phylogeny.</title>
        <authorList>
            <person name="Dunlap C."/>
        </authorList>
    </citation>
    <scope>NUCLEOTIDE SEQUENCE [LARGE SCALE GENOMIC DNA]</scope>
    <source>
        <strain evidence="11 12">DSM 25241</strain>
    </source>
</reference>
<sequence>MKVMIIDDEVIIRTGLCTVIDWQELGMTLLPPAESAEEALERIPDERPDIVLTDIRMPGMDGIQLAKEIKARLPDTEIVILTGYDDFGYAQQALREGVTDYLLKTSGPEEIIMAAMKAKRNLLAKWEVLKQEAVQVAALRNQWFEELLAGGGKRQTVPAPGFDPVLAWLEENGAAKTGPDGVLLPMRVMIVGASRWGDDRFAELMLEAAESQLRELLPCVTLRKGDRIVVVFRAGEGWSEGSRLGKAISRMKESLKREIFAAAGEPASALAELRRSYEEADRAFSYRLIFSEGGFFESKDMSARRGGRTVCSAKEENELSALLMNRDTAKLRAWTNDLVQERLLDPDATPASVTAFLQSVVIAAHRWLDRAGENAAEAAGGGVPAFSFHPGVRLEDELFKLLLAVLSEFHDRVGAGRYSYVHRAIAYIRHHLDRHLTLQQVAGFVHVNPNHFSEVFKKETGQSYMEFVTRERMERAANILLSTQKKISEVAGEVGYEDIKYFSQQFKKTMGRTPSEYRIMSDYLTR</sequence>
<accession>A0A841STN8</accession>
<name>A0A841STN8_9BACL</name>
<dbReference type="SUPFAM" id="SSF46689">
    <property type="entry name" value="Homeodomain-like"/>
    <property type="match status" value="2"/>
</dbReference>
<evidence type="ECO:0000256" key="5">
    <source>
        <dbReference type="ARBA" id="ARBA00023015"/>
    </source>
</evidence>
<dbReference type="PROSITE" id="PS01124">
    <property type="entry name" value="HTH_ARAC_FAMILY_2"/>
    <property type="match status" value="1"/>
</dbReference>
<dbReference type="InterPro" id="IPR011006">
    <property type="entry name" value="CheY-like_superfamily"/>
</dbReference>
<dbReference type="PANTHER" id="PTHR42713:SF3">
    <property type="entry name" value="TRANSCRIPTIONAL REGULATORY PROTEIN HPTR"/>
    <property type="match status" value="1"/>
</dbReference>
<evidence type="ECO:0000256" key="1">
    <source>
        <dbReference type="ARBA" id="ARBA00004496"/>
    </source>
</evidence>
<dbReference type="Pfam" id="PF12833">
    <property type="entry name" value="HTH_18"/>
    <property type="match status" value="1"/>
</dbReference>
<dbReference type="InterPro" id="IPR018060">
    <property type="entry name" value="HTH_AraC"/>
</dbReference>
<dbReference type="PRINTS" id="PR00032">
    <property type="entry name" value="HTHARAC"/>
</dbReference>
<evidence type="ECO:0000259" key="9">
    <source>
        <dbReference type="PROSITE" id="PS01124"/>
    </source>
</evidence>
<comment type="subcellular location">
    <subcellularLocation>
        <location evidence="1">Cytoplasm</location>
    </subcellularLocation>
</comment>
<keyword evidence="7" id="KW-0804">Transcription</keyword>
<dbReference type="GO" id="GO:0043565">
    <property type="term" value="F:sequence-specific DNA binding"/>
    <property type="evidence" value="ECO:0007669"/>
    <property type="project" value="InterPro"/>
</dbReference>
<dbReference type="InterPro" id="IPR051552">
    <property type="entry name" value="HptR"/>
</dbReference>
<evidence type="ECO:0000256" key="6">
    <source>
        <dbReference type="ARBA" id="ARBA00023125"/>
    </source>
</evidence>
<dbReference type="Proteomes" id="UP000535838">
    <property type="component" value="Unassembled WGS sequence"/>
</dbReference>
<evidence type="ECO:0000256" key="7">
    <source>
        <dbReference type="ARBA" id="ARBA00023163"/>
    </source>
</evidence>
<dbReference type="PROSITE" id="PS50110">
    <property type="entry name" value="RESPONSE_REGULATORY"/>
    <property type="match status" value="1"/>
</dbReference>
<dbReference type="RefSeq" id="WP_185118490.1">
    <property type="nucleotide sequence ID" value="NZ_JACJVQ010000003.1"/>
</dbReference>
<organism evidence="11 12">
    <name type="scientific">Cohnella thailandensis</name>
    <dbReference type="NCBI Taxonomy" id="557557"/>
    <lineage>
        <taxon>Bacteria</taxon>
        <taxon>Bacillati</taxon>
        <taxon>Bacillota</taxon>
        <taxon>Bacilli</taxon>
        <taxon>Bacillales</taxon>
        <taxon>Paenibacillaceae</taxon>
        <taxon>Cohnella</taxon>
    </lineage>
</organism>
<feature type="domain" description="HTH araC/xylS-type" evidence="9">
    <location>
        <begin position="422"/>
        <end position="520"/>
    </location>
</feature>
<evidence type="ECO:0000256" key="4">
    <source>
        <dbReference type="ARBA" id="ARBA00023012"/>
    </source>
</evidence>
<dbReference type="GO" id="GO:0000160">
    <property type="term" value="P:phosphorelay signal transduction system"/>
    <property type="evidence" value="ECO:0007669"/>
    <property type="project" value="UniProtKB-KW"/>
</dbReference>
<dbReference type="InterPro" id="IPR001789">
    <property type="entry name" value="Sig_transdc_resp-reg_receiver"/>
</dbReference>
<evidence type="ECO:0000256" key="3">
    <source>
        <dbReference type="ARBA" id="ARBA00022553"/>
    </source>
</evidence>
<keyword evidence="4" id="KW-0902">Two-component regulatory system</keyword>